<gene>
    <name evidence="1" type="ORF">DM02DRAFT_473075</name>
</gene>
<dbReference type="GO" id="GO:0006040">
    <property type="term" value="P:amino sugar metabolic process"/>
    <property type="evidence" value="ECO:0007669"/>
    <property type="project" value="InterPro"/>
</dbReference>
<dbReference type="GO" id="GO:0005524">
    <property type="term" value="F:ATP binding"/>
    <property type="evidence" value="ECO:0007669"/>
    <property type="project" value="InterPro"/>
</dbReference>
<dbReference type="STRING" id="97972.A0A2V1D2M4"/>
<feature type="non-terminal residue" evidence="1">
    <location>
        <position position="430"/>
    </location>
</feature>
<evidence type="ECO:0000313" key="2">
    <source>
        <dbReference type="Proteomes" id="UP000244855"/>
    </source>
</evidence>
<keyword evidence="2" id="KW-1185">Reference proteome</keyword>
<protein>
    <recommendedName>
        <fullName evidence="3">Actin-like ATPase domain-containing protein</fullName>
    </recommendedName>
</protein>
<dbReference type="Proteomes" id="UP000244855">
    <property type="component" value="Unassembled WGS sequence"/>
</dbReference>
<evidence type="ECO:0008006" key="3">
    <source>
        <dbReference type="Google" id="ProtNLM"/>
    </source>
</evidence>
<dbReference type="OrthoDB" id="5427593at2759"/>
<dbReference type="Gene3D" id="3.30.420.40">
    <property type="match status" value="1"/>
</dbReference>
<accession>A0A2V1D2M4</accession>
<dbReference type="GO" id="GO:0009254">
    <property type="term" value="P:peptidoglycan turnover"/>
    <property type="evidence" value="ECO:0007669"/>
    <property type="project" value="InterPro"/>
</dbReference>
<dbReference type="EMBL" id="KZ805703">
    <property type="protein sequence ID" value="PVH92245.1"/>
    <property type="molecule type" value="Genomic_DNA"/>
</dbReference>
<dbReference type="InterPro" id="IPR005338">
    <property type="entry name" value="Anhydro_N_Ac-Mur_kinase"/>
</dbReference>
<proteinExistence type="predicted"/>
<dbReference type="PANTHER" id="PTHR30605:SF0">
    <property type="entry name" value="ANHYDRO-N-ACETYLMURAMIC ACID KINASE"/>
    <property type="match status" value="1"/>
</dbReference>
<name>A0A2V1D2M4_9PLEO</name>
<dbReference type="Pfam" id="PF03702">
    <property type="entry name" value="AnmK"/>
    <property type="match status" value="1"/>
</dbReference>
<reference evidence="1 2" key="1">
    <citation type="journal article" date="2018" name="Sci. Rep.">
        <title>Comparative genomics provides insights into the lifestyle and reveals functional heterogeneity of dark septate endophytic fungi.</title>
        <authorList>
            <person name="Knapp D.G."/>
            <person name="Nemeth J.B."/>
            <person name="Barry K."/>
            <person name="Hainaut M."/>
            <person name="Henrissat B."/>
            <person name="Johnson J."/>
            <person name="Kuo A."/>
            <person name="Lim J.H.P."/>
            <person name="Lipzen A."/>
            <person name="Nolan M."/>
            <person name="Ohm R.A."/>
            <person name="Tamas L."/>
            <person name="Grigoriev I.V."/>
            <person name="Spatafora J.W."/>
            <person name="Nagy L.G."/>
            <person name="Kovacs G.M."/>
        </authorList>
    </citation>
    <scope>NUCLEOTIDE SEQUENCE [LARGE SCALE GENOMIC DNA]</scope>
    <source>
        <strain evidence="1 2">DSE2036</strain>
    </source>
</reference>
<feature type="non-terminal residue" evidence="1">
    <location>
        <position position="1"/>
    </location>
</feature>
<sequence>SLDLTVLGLCADASLSSVGCSLVRYRQDSLEGLLHMEFLLYDETAMTLQVQSPIFILLRSHPMDPHIMLRAHKNLGHMLATAFHCFCKNHSVVSESIDLISLRADPISGSMLSSLYRTTVKDPQFRSWIAVVASETEITTIANSQMMRRRSSQPESPAEVSIDSRLLQDPTKYRVCVTISDLVSIALIPPSKSSTPYTLPKFASADCGPGTNFINYAMRYASSNQNENDRDGSYGAGGTINHSVVDCFLSAHDYFVCAPPMNIAFEMFGQHEAQFIIDDCLSLGMSDADTVATITRIIAQNIVLQYRRLVSTFCLERRVDEMFICGPGANNMNITSHLNTVMPDVEKKLLDDIGIPGDAKDSVRCAQLGLEEVLRCAVDDRPAETEKERPELLENIIKGKRWEDTKEQIMRFSGGKEIPPVGRVVVEREY</sequence>
<dbReference type="AlphaFoldDB" id="A0A2V1D2M4"/>
<organism evidence="1 2">
    <name type="scientific">Periconia macrospinosa</name>
    <dbReference type="NCBI Taxonomy" id="97972"/>
    <lineage>
        <taxon>Eukaryota</taxon>
        <taxon>Fungi</taxon>
        <taxon>Dikarya</taxon>
        <taxon>Ascomycota</taxon>
        <taxon>Pezizomycotina</taxon>
        <taxon>Dothideomycetes</taxon>
        <taxon>Pleosporomycetidae</taxon>
        <taxon>Pleosporales</taxon>
        <taxon>Massarineae</taxon>
        <taxon>Periconiaceae</taxon>
        <taxon>Periconia</taxon>
    </lineage>
</organism>
<dbReference type="PANTHER" id="PTHR30605">
    <property type="entry name" value="ANHYDRO-N-ACETYLMURAMIC ACID KINASE"/>
    <property type="match status" value="1"/>
</dbReference>
<evidence type="ECO:0000313" key="1">
    <source>
        <dbReference type="EMBL" id="PVH92245.1"/>
    </source>
</evidence>
<dbReference type="GO" id="GO:0016773">
    <property type="term" value="F:phosphotransferase activity, alcohol group as acceptor"/>
    <property type="evidence" value="ECO:0007669"/>
    <property type="project" value="InterPro"/>
</dbReference>